<evidence type="ECO:0000313" key="2">
    <source>
        <dbReference type="Proteomes" id="UP000198217"/>
    </source>
</evidence>
<evidence type="ECO:0000313" key="1">
    <source>
        <dbReference type="EMBL" id="SCG39674.1"/>
    </source>
</evidence>
<dbReference type="EMBL" id="LT607750">
    <property type="protein sequence ID" value="SCG39674.1"/>
    <property type="molecule type" value="Genomic_DNA"/>
</dbReference>
<reference evidence="1 2" key="1">
    <citation type="submission" date="2016-06" db="EMBL/GenBank/DDBJ databases">
        <authorList>
            <person name="Kjaerup R.B."/>
            <person name="Dalgaard T.S."/>
            <person name="Juul-Madsen H.R."/>
        </authorList>
    </citation>
    <scope>NUCLEOTIDE SEQUENCE [LARGE SCALE GENOMIC DNA]</scope>
    <source>
        <strain evidence="1 2">DSM 43904</strain>
    </source>
</reference>
<name>A0A1C5H0Z1_9ACTN</name>
<gene>
    <name evidence="1" type="ORF">GA0070609_0756</name>
</gene>
<organism evidence="1 2">
    <name type="scientific">Micromonospora echinaurantiaca</name>
    <dbReference type="NCBI Taxonomy" id="47857"/>
    <lineage>
        <taxon>Bacteria</taxon>
        <taxon>Bacillati</taxon>
        <taxon>Actinomycetota</taxon>
        <taxon>Actinomycetes</taxon>
        <taxon>Micromonosporales</taxon>
        <taxon>Micromonosporaceae</taxon>
        <taxon>Micromonospora</taxon>
    </lineage>
</organism>
<sequence>MPQKMVHYVGGPADGLVQLVQEGQHPFVVSLNTDTDGYYVMEYQVAGRRIGSGDLELTSDDIIARWHQRSSAQDFMTGDTIIVKDTGARGTTFAPTTYVNDDGTTEEGWMVSIDSKLMFVAPDQIRVATPQELSDEELA</sequence>
<dbReference type="RefSeq" id="WP_088992502.1">
    <property type="nucleotide sequence ID" value="NZ_LT607750.1"/>
</dbReference>
<keyword evidence="2" id="KW-1185">Reference proteome</keyword>
<dbReference type="AlphaFoldDB" id="A0A1C5H0Z1"/>
<proteinExistence type="predicted"/>
<protein>
    <submittedName>
        <fullName evidence="1">Uncharacterized protein</fullName>
    </submittedName>
</protein>
<dbReference type="Proteomes" id="UP000198217">
    <property type="component" value="Chromosome I"/>
</dbReference>
<accession>A0A1C5H0Z1</accession>